<keyword evidence="3" id="KW-1185">Reference proteome</keyword>
<dbReference type="GO" id="GO:0009897">
    <property type="term" value="C:external side of plasma membrane"/>
    <property type="evidence" value="ECO:0007669"/>
    <property type="project" value="TreeGrafter"/>
</dbReference>
<feature type="non-terminal residue" evidence="2">
    <location>
        <position position="1"/>
    </location>
</feature>
<organism evidence="2 3">
    <name type="scientific">Callosobruchus maculatus</name>
    <name type="common">Southern cowpea weevil</name>
    <name type="synonym">Pulse bruchid</name>
    <dbReference type="NCBI Taxonomy" id="64391"/>
    <lineage>
        <taxon>Eukaryota</taxon>
        <taxon>Metazoa</taxon>
        <taxon>Ecdysozoa</taxon>
        <taxon>Arthropoda</taxon>
        <taxon>Hexapoda</taxon>
        <taxon>Insecta</taxon>
        <taxon>Pterygota</taxon>
        <taxon>Neoptera</taxon>
        <taxon>Endopterygota</taxon>
        <taxon>Coleoptera</taxon>
        <taxon>Polyphaga</taxon>
        <taxon>Cucujiformia</taxon>
        <taxon>Chrysomeloidea</taxon>
        <taxon>Chrysomelidae</taxon>
        <taxon>Bruchinae</taxon>
        <taxon>Bruchini</taxon>
        <taxon>Callosobruchus</taxon>
    </lineage>
</organism>
<feature type="compositionally biased region" description="Acidic residues" evidence="1">
    <location>
        <begin position="47"/>
        <end position="60"/>
    </location>
</feature>
<dbReference type="Proteomes" id="UP000410492">
    <property type="component" value="Unassembled WGS sequence"/>
</dbReference>
<proteinExistence type="predicted"/>
<dbReference type="AlphaFoldDB" id="A0A653DIZ2"/>
<dbReference type="GO" id="GO:0005178">
    <property type="term" value="F:integrin binding"/>
    <property type="evidence" value="ECO:0007669"/>
    <property type="project" value="TreeGrafter"/>
</dbReference>
<dbReference type="GO" id="GO:0098609">
    <property type="term" value="P:cell-cell adhesion"/>
    <property type="evidence" value="ECO:0007669"/>
    <property type="project" value="TreeGrafter"/>
</dbReference>
<dbReference type="GO" id="GO:0033627">
    <property type="term" value="P:cell adhesion mediated by integrin"/>
    <property type="evidence" value="ECO:0007669"/>
    <property type="project" value="TreeGrafter"/>
</dbReference>
<name>A0A653DIZ2_CALMS</name>
<dbReference type="GO" id="GO:0007160">
    <property type="term" value="P:cell-matrix adhesion"/>
    <property type="evidence" value="ECO:0007669"/>
    <property type="project" value="TreeGrafter"/>
</dbReference>
<evidence type="ECO:0000313" key="2">
    <source>
        <dbReference type="EMBL" id="VEN60181.1"/>
    </source>
</evidence>
<accession>A0A653DIZ2</accession>
<dbReference type="SUPFAM" id="SSF69318">
    <property type="entry name" value="Integrin alpha N-terminal domain"/>
    <property type="match status" value="1"/>
</dbReference>
<sequence length="134" mass="14708">RLLVGAPLGQNLQPGSNHSGALFKCPISTYDDDCVQVETDGRRVGDFDYEEDTGDDEENALDPPGNDEIKTGQWLGVSVKSQKPGGVAMVCAHRYIQSQDLSKMHYGQGLCYLLNNALETTEVLQFCKGRPMDK</sequence>
<protein>
    <submittedName>
        <fullName evidence="2">Uncharacterized protein</fullName>
    </submittedName>
</protein>
<dbReference type="PANTHER" id="PTHR23220:SF122">
    <property type="entry name" value="INTEGRIN ALPHA-PS1"/>
    <property type="match status" value="1"/>
</dbReference>
<dbReference type="Gene3D" id="2.130.10.130">
    <property type="entry name" value="Integrin alpha, N-terminal"/>
    <property type="match status" value="1"/>
</dbReference>
<evidence type="ECO:0000313" key="3">
    <source>
        <dbReference type="Proteomes" id="UP000410492"/>
    </source>
</evidence>
<dbReference type="OrthoDB" id="5317514at2759"/>
<reference evidence="2 3" key="1">
    <citation type="submission" date="2019-01" db="EMBL/GenBank/DDBJ databases">
        <authorList>
            <person name="Sayadi A."/>
        </authorList>
    </citation>
    <scope>NUCLEOTIDE SEQUENCE [LARGE SCALE GENOMIC DNA]</scope>
</reference>
<dbReference type="InterPro" id="IPR028994">
    <property type="entry name" value="Integrin_alpha_N"/>
</dbReference>
<feature type="region of interest" description="Disordered" evidence="1">
    <location>
        <begin position="45"/>
        <end position="68"/>
    </location>
</feature>
<dbReference type="GO" id="GO:0007229">
    <property type="term" value="P:integrin-mediated signaling pathway"/>
    <property type="evidence" value="ECO:0007669"/>
    <property type="project" value="TreeGrafter"/>
</dbReference>
<gene>
    <name evidence="2" type="ORF">CALMAC_LOCUS17958</name>
</gene>
<dbReference type="GO" id="GO:0008305">
    <property type="term" value="C:integrin complex"/>
    <property type="evidence" value="ECO:0007669"/>
    <property type="project" value="TreeGrafter"/>
</dbReference>
<evidence type="ECO:0000256" key="1">
    <source>
        <dbReference type="SAM" id="MobiDB-lite"/>
    </source>
</evidence>
<dbReference type="EMBL" id="CAACVG010012385">
    <property type="protein sequence ID" value="VEN60181.1"/>
    <property type="molecule type" value="Genomic_DNA"/>
</dbReference>
<dbReference type="PANTHER" id="PTHR23220">
    <property type="entry name" value="INTEGRIN ALPHA"/>
    <property type="match status" value="1"/>
</dbReference>